<sequence length="444" mass="46456">MAQIRPEQIKLTEGTLLVGVQENGIDVAKALLLNESGNVSFAVVDNALQLSVDEGSITATEIQDGAITSSKLAEGAIGASAIADGSITYAKLNTSETFSFDTEDNNQGRPTIAIYGTPSSDYDAVNKAYVDSVATGLDFKQSVILVIDTNIDLQNQPFANPNPTLIDGAGDQYRLLLLGQTDPIENGIYQVTSNIGGNISIDRAIDANTSDNFTTGAFVYVESGDYQGAGYVLQSNQDGTSPTLGVHDINFVQFNGATSLTAGYGITKPSANEIAVKVDENSSGLYFLQDNSLALLLNSSALYIDSNGLSVNTSGSGIQIGEGGIELIVDGSSVIVNGDSELQSAIMHSDTLSGSLTSSSGNTGFTVAKDPVAGGKILLFINGIVQRLGNGTSLGCDAHFQRGSSVLLLSQVLAGDQLYWNNGTAGFVLENTDYIDLVYQTNDY</sequence>
<protein>
    <submittedName>
        <fullName evidence="1">Uncharacterized protein</fullName>
    </submittedName>
</protein>
<gene>
    <name evidence="1" type="ORF">UFOVP755_94</name>
</gene>
<reference evidence="1" key="1">
    <citation type="submission" date="2020-05" db="EMBL/GenBank/DDBJ databases">
        <authorList>
            <person name="Chiriac C."/>
            <person name="Salcher M."/>
            <person name="Ghai R."/>
            <person name="Kavagutti S V."/>
        </authorList>
    </citation>
    <scope>NUCLEOTIDE SEQUENCE</scope>
</reference>
<name>A0A6J7X6G4_9CAUD</name>
<dbReference type="EMBL" id="LR798356">
    <property type="protein sequence ID" value="CAB5226189.1"/>
    <property type="molecule type" value="Genomic_DNA"/>
</dbReference>
<evidence type="ECO:0000313" key="1">
    <source>
        <dbReference type="EMBL" id="CAB5226189.1"/>
    </source>
</evidence>
<accession>A0A6J7X6G4</accession>
<proteinExistence type="predicted"/>
<organism evidence="1">
    <name type="scientific">uncultured Caudovirales phage</name>
    <dbReference type="NCBI Taxonomy" id="2100421"/>
    <lineage>
        <taxon>Viruses</taxon>
        <taxon>Duplodnaviria</taxon>
        <taxon>Heunggongvirae</taxon>
        <taxon>Uroviricota</taxon>
        <taxon>Caudoviricetes</taxon>
        <taxon>Peduoviridae</taxon>
        <taxon>Maltschvirus</taxon>
        <taxon>Maltschvirus maltsch</taxon>
    </lineage>
</organism>